<keyword evidence="1" id="KW-0812">Transmembrane</keyword>
<proteinExistence type="predicted"/>
<keyword evidence="3" id="KW-1185">Reference proteome</keyword>
<name>A0A813GB71_POLGL</name>
<accession>A0A813GB71</accession>
<evidence type="ECO:0000313" key="3">
    <source>
        <dbReference type="Proteomes" id="UP000654075"/>
    </source>
</evidence>
<sequence length="112" mass="12527">MQVLELSWTALRPVGQIQEGKARDEERSSCFSLLRLLPAGICQAHSYNSLNLLVCLFFFPFFCCCLFLCVFYPPVQKENTISTTIGGLSDVWFSDHTGKRTMGSILVEAVSP</sequence>
<evidence type="ECO:0000256" key="1">
    <source>
        <dbReference type="SAM" id="Phobius"/>
    </source>
</evidence>
<keyword evidence="1" id="KW-1133">Transmembrane helix</keyword>
<evidence type="ECO:0000313" key="2">
    <source>
        <dbReference type="EMBL" id="CAE8619940.1"/>
    </source>
</evidence>
<dbReference type="EMBL" id="CAJNNV010027261">
    <property type="protein sequence ID" value="CAE8619940.1"/>
    <property type="molecule type" value="Genomic_DNA"/>
</dbReference>
<feature type="transmembrane region" description="Helical" evidence="1">
    <location>
        <begin position="50"/>
        <end position="72"/>
    </location>
</feature>
<keyword evidence="1" id="KW-0472">Membrane</keyword>
<comment type="caution">
    <text evidence="2">The sequence shown here is derived from an EMBL/GenBank/DDBJ whole genome shotgun (WGS) entry which is preliminary data.</text>
</comment>
<gene>
    <name evidence="2" type="ORF">PGLA1383_LOCUS37515</name>
</gene>
<dbReference type="Proteomes" id="UP000654075">
    <property type="component" value="Unassembled WGS sequence"/>
</dbReference>
<dbReference type="AlphaFoldDB" id="A0A813GB71"/>
<protein>
    <submittedName>
        <fullName evidence="2">Uncharacterized protein</fullName>
    </submittedName>
</protein>
<organism evidence="2 3">
    <name type="scientific">Polarella glacialis</name>
    <name type="common">Dinoflagellate</name>
    <dbReference type="NCBI Taxonomy" id="89957"/>
    <lineage>
        <taxon>Eukaryota</taxon>
        <taxon>Sar</taxon>
        <taxon>Alveolata</taxon>
        <taxon>Dinophyceae</taxon>
        <taxon>Suessiales</taxon>
        <taxon>Suessiaceae</taxon>
        <taxon>Polarella</taxon>
    </lineage>
</organism>
<reference evidence="2" key="1">
    <citation type="submission" date="2021-02" db="EMBL/GenBank/DDBJ databases">
        <authorList>
            <person name="Dougan E. K."/>
            <person name="Rhodes N."/>
            <person name="Thang M."/>
            <person name="Chan C."/>
        </authorList>
    </citation>
    <scope>NUCLEOTIDE SEQUENCE</scope>
</reference>